<reference evidence="12 13" key="1">
    <citation type="journal article" date="2018" name="MBio">
        <title>Comparative Genomics Reveals the Core Gene Toolbox for the Fungus-Insect Symbiosis.</title>
        <authorList>
            <person name="Wang Y."/>
            <person name="Stata M."/>
            <person name="Wang W."/>
            <person name="Stajich J.E."/>
            <person name="White M.M."/>
            <person name="Moncalvo J.M."/>
        </authorList>
    </citation>
    <scope>NUCLEOTIDE SEQUENCE [LARGE SCALE GENOMIC DNA]</scope>
    <source>
        <strain evidence="12 13">AUS-126-30</strain>
    </source>
</reference>
<dbReference type="GO" id="GO:0031201">
    <property type="term" value="C:SNARE complex"/>
    <property type="evidence" value="ECO:0007669"/>
    <property type="project" value="TreeGrafter"/>
</dbReference>
<evidence type="ECO:0000256" key="7">
    <source>
        <dbReference type="ARBA" id="ARBA00022927"/>
    </source>
</evidence>
<evidence type="ECO:0000256" key="1">
    <source>
        <dbReference type="ARBA" id="ARBA00004163"/>
    </source>
</evidence>
<keyword evidence="5" id="KW-0256">Endoplasmic reticulum</keyword>
<evidence type="ECO:0000256" key="5">
    <source>
        <dbReference type="ARBA" id="ARBA00022824"/>
    </source>
</evidence>
<protein>
    <recommendedName>
        <fullName evidence="14">t-SNARE coiled-coil homology domain-containing protein</fullName>
    </recommendedName>
</protein>
<keyword evidence="3" id="KW-0813">Transport</keyword>
<gene>
    <name evidence="12" type="ORF">BB558_007209</name>
</gene>
<dbReference type="Proteomes" id="UP000245591">
    <property type="component" value="Unassembled WGS sequence"/>
</dbReference>
<evidence type="ECO:0000256" key="8">
    <source>
        <dbReference type="ARBA" id="ARBA00022989"/>
    </source>
</evidence>
<dbReference type="PANTHER" id="PTHR13050:SF7">
    <property type="entry name" value="VESICLE TRANSPORT PROTEIN USE1"/>
    <property type="match status" value="1"/>
</dbReference>
<evidence type="ECO:0008006" key="14">
    <source>
        <dbReference type="Google" id="ProtNLM"/>
    </source>
</evidence>
<feature type="transmembrane region" description="Helical" evidence="11">
    <location>
        <begin position="286"/>
        <end position="308"/>
    </location>
</feature>
<dbReference type="GO" id="GO:0005789">
    <property type="term" value="C:endoplasmic reticulum membrane"/>
    <property type="evidence" value="ECO:0007669"/>
    <property type="project" value="UniProtKB-SubCell"/>
</dbReference>
<evidence type="ECO:0000256" key="2">
    <source>
        <dbReference type="ARBA" id="ARBA00007891"/>
    </source>
</evidence>
<evidence type="ECO:0000313" key="12">
    <source>
        <dbReference type="EMBL" id="PVZ96865.1"/>
    </source>
</evidence>
<evidence type="ECO:0000256" key="10">
    <source>
        <dbReference type="SAM" id="MobiDB-lite"/>
    </source>
</evidence>
<comment type="similarity">
    <text evidence="2">Belongs to the USE1 family.</text>
</comment>
<evidence type="ECO:0000313" key="13">
    <source>
        <dbReference type="Proteomes" id="UP000245591"/>
    </source>
</evidence>
<dbReference type="InterPro" id="IPR019150">
    <property type="entry name" value="Vesicle_transport_protein_Use1"/>
</dbReference>
<evidence type="ECO:0000256" key="11">
    <source>
        <dbReference type="SAM" id="Phobius"/>
    </source>
</evidence>
<dbReference type="GO" id="GO:0006890">
    <property type="term" value="P:retrograde vesicle-mediated transport, Golgi to endoplasmic reticulum"/>
    <property type="evidence" value="ECO:0007669"/>
    <property type="project" value="TreeGrafter"/>
</dbReference>
<dbReference type="GO" id="GO:0015031">
    <property type="term" value="P:protein transport"/>
    <property type="evidence" value="ECO:0007669"/>
    <property type="project" value="UniProtKB-KW"/>
</dbReference>
<feature type="region of interest" description="Disordered" evidence="10">
    <location>
        <begin position="97"/>
        <end position="117"/>
    </location>
</feature>
<keyword evidence="7" id="KW-0653">Protein transport</keyword>
<evidence type="ECO:0000256" key="9">
    <source>
        <dbReference type="ARBA" id="ARBA00023136"/>
    </source>
</evidence>
<dbReference type="GO" id="GO:0005484">
    <property type="term" value="F:SNAP receptor activity"/>
    <property type="evidence" value="ECO:0007669"/>
    <property type="project" value="TreeGrafter"/>
</dbReference>
<comment type="subcellular location">
    <subcellularLocation>
        <location evidence="1">Endoplasmic reticulum membrane</location>
        <topology evidence="1">Single-pass type IV membrane protein</topology>
    </subcellularLocation>
</comment>
<name>A0A2U1IVL6_SMIAN</name>
<evidence type="ECO:0000256" key="4">
    <source>
        <dbReference type="ARBA" id="ARBA00022692"/>
    </source>
</evidence>
<organism evidence="12 13">
    <name type="scientific">Smittium angustum</name>
    <dbReference type="NCBI Taxonomy" id="133377"/>
    <lineage>
        <taxon>Eukaryota</taxon>
        <taxon>Fungi</taxon>
        <taxon>Fungi incertae sedis</taxon>
        <taxon>Zoopagomycota</taxon>
        <taxon>Kickxellomycotina</taxon>
        <taxon>Harpellomycetes</taxon>
        <taxon>Harpellales</taxon>
        <taxon>Legeriomycetaceae</taxon>
        <taxon>Smittium</taxon>
    </lineage>
</organism>
<evidence type="ECO:0000256" key="3">
    <source>
        <dbReference type="ARBA" id="ARBA00022448"/>
    </source>
</evidence>
<dbReference type="PANTHER" id="PTHR13050">
    <property type="entry name" value="USE1-LIKE PROTEIN"/>
    <property type="match status" value="1"/>
</dbReference>
<dbReference type="Pfam" id="PF09753">
    <property type="entry name" value="Use1"/>
    <property type="match status" value="1"/>
</dbReference>
<keyword evidence="13" id="KW-1185">Reference proteome</keyword>
<feature type="compositionally biased region" description="Basic and acidic residues" evidence="10">
    <location>
        <begin position="97"/>
        <end position="115"/>
    </location>
</feature>
<evidence type="ECO:0000256" key="6">
    <source>
        <dbReference type="ARBA" id="ARBA00022892"/>
    </source>
</evidence>
<sequence length="313" mass="36771">MQPEEVYLDRFLYRFEKQSKHLDDEIQKYKDEPKTISNEKIEEMEKAIKNFDCLKALYEQVKINYAENEEEWQDEYKSRIQKLVKWTMKIQDNILNGRDESSKKENDSSVIDKDLPQNINLETKTSNVVNQNENLIPKDNILILEPLKSEKHTRIKEKNIESVNKSKKPKIPEYLIIRGKQDADERRELLGKHLQKQAEIPDSENVGDTEKIINMQKRTQEELADELLGMARVLKNNTLLFGDTIKKDADTINEAGEIIEKNYEKIKKEGNRLNIYRSKAWKTTGLTWIAIAFVFASFAFLVMIMKVVPKVKY</sequence>
<accession>A0A2U1IVL6</accession>
<dbReference type="CDD" id="cd15860">
    <property type="entry name" value="SNARE_USE1"/>
    <property type="match status" value="1"/>
</dbReference>
<dbReference type="EMBL" id="MBFU01001104">
    <property type="protein sequence ID" value="PVZ96865.1"/>
    <property type="molecule type" value="Genomic_DNA"/>
</dbReference>
<comment type="caution">
    <text evidence="12">The sequence shown here is derived from an EMBL/GenBank/DDBJ whole genome shotgun (WGS) entry which is preliminary data.</text>
</comment>
<keyword evidence="9 11" id="KW-0472">Membrane</keyword>
<dbReference type="AlphaFoldDB" id="A0A2U1IVL6"/>
<keyword evidence="6" id="KW-0931">ER-Golgi transport</keyword>
<keyword evidence="4 11" id="KW-0812">Transmembrane</keyword>
<keyword evidence="8 11" id="KW-1133">Transmembrane helix</keyword>
<proteinExistence type="inferred from homology"/>